<accession>A0ABD0VVE6</accession>
<gene>
    <name evidence="2" type="ORF">UPYG_G00353780</name>
</gene>
<feature type="compositionally biased region" description="Polar residues" evidence="1">
    <location>
        <begin position="15"/>
        <end position="31"/>
    </location>
</feature>
<proteinExistence type="predicted"/>
<comment type="caution">
    <text evidence="2">The sequence shown here is derived from an EMBL/GenBank/DDBJ whole genome shotgun (WGS) entry which is preliminary data.</text>
</comment>
<feature type="compositionally biased region" description="Acidic residues" evidence="1">
    <location>
        <begin position="168"/>
        <end position="191"/>
    </location>
</feature>
<feature type="compositionally biased region" description="Polar residues" evidence="1">
    <location>
        <begin position="41"/>
        <end position="57"/>
    </location>
</feature>
<dbReference type="Proteomes" id="UP001557470">
    <property type="component" value="Unassembled WGS sequence"/>
</dbReference>
<feature type="region of interest" description="Disordered" evidence="1">
    <location>
        <begin position="1"/>
        <end position="72"/>
    </location>
</feature>
<protein>
    <submittedName>
        <fullName evidence="2">Uncharacterized protein</fullName>
    </submittedName>
</protein>
<keyword evidence="3" id="KW-1185">Reference proteome</keyword>
<reference evidence="2 3" key="1">
    <citation type="submission" date="2024-06" db="EMBL/GenBank/DDBJ databases">
        <authorList>
            <person name="Pan Q."/>
            <person name="Wen M."/>
            <person name="Jouanno E."/>
            <person name="Zahm M."/>
            <person name="Klopp C."/>
            <person name="Cabau C."/>
            <person name="Louis A."/>
            <person name="Berthelot C."/>
            <person name="Parey E."/>
            <person name="Roest Crollius H."/>
            <person name="Montfort J."/>
            <person name="Robinson-Rechavi M."/>
            <person name="Bouchez O."/>
            <person name="Lampietro C."/>
            <person name="Lopez Roques C."/>
            <person name="Donnadieu C."/>
            <person name="Postlethwait J."/>
            <person name="Bobe J."/>
            <person name="Verreycken H."/>
            <person name="Guiguen Y."/>
        </authorList>
    </citation>
    <scope>NUCLEOTIDE SEQUENCE [LARGE SCALE GENOMIC DNA]</scope>
    <source>
        <strain evidence="2">Up_M1</strain>
        <tissue evidence="2">Testis</tissue>
    </source>
</reference>
<dbReference type="PANTHER" id="PTHR33480">
    <property type="entry name" value="SET DOMAIN-CONTAINING PROTEIN-RELATED"/>
    <property type="match status" value="1"/>
</dbReference>
<feature type="compositionally biased region" description="Basic and acidic residues" evidence="1">
    <location>
        <begin position="1"/>
        <end position="14"/>
    </location>
</feature>
<dbReference type="PANTHER" id="PTHR33480:SF5">
    <property type="entry name" value="SI:DKEY-51D8.9"/>
    <property type="match status" value="1"/>
</dbReference>
<sequence>MIQTEHSGDPEVSKRSNSSFQQTPSGMIQTEHSGDPEVSERSNSSFQQTPSGMIQTEHSGDPEVSERSNSSLQQANYSTGIASFHHVLTAEQISNDMTDAYSDATDYDDADYVPDSSGNSSDSRHDIRVHREFYRLPESTLQLAKVSKLLIAMEKGSLSDLQGKGLDDIEINPEDEVGTSDDDGDSSEETTADLHQHEGSRTETSGDLTLLRHSHALTTLDNLDSTSASTVLDNVNVSNTQPRHDFQQNTALQVVTSQTSSKCSTAKQAGKVRSKWTGNEVKAVERHMINFITSCKVPGKKDCDSCLQAEPVALKDRDWAAIKYYIHNRIISMKRKMNR</sequence>
<evidence type="ECO:0000313" key="3">
    <source>
        <dbReference type="Proteomes" id="UP001557470"/>
    </source>
</evidence>
<dbReference type="AlphaFoldDB" id="A0ABD0VVE6"/>
<name>A0ABD0VVE6_UMBPY</name>
<evidence type="ECO:0000256" key="1">
    <source>
        <dbReference type="SAM" id="MobiDB-lite"/>
    </source>
</evidence>
<dbReference type="EMBL" id="JAGEUA010000035">
    <property type="protein sequence ID" value="KAL0961629.1"/>
    <property type="molecule type" value="Genomic_DNA"/>
</dbReference>
<evidence type="ECO:0000313" key="2">
    <source>
        <dbReference type="EMBL" id="KAL0961629.1"/>
    </source>
</evidence>
<organism evidence="2 3">
    <name type="scientific">Umbra pygmaea</name>
    <name type="common">Eastern mudminnow</name>
    <dbReference type="NCBI Taxonomy" id="75934"/>
    <lineage>
        <taxon>Eukaryota</taxon>
        <taxon>Metazoa</taxon>
        <taxon>Chordata</taxon>
        <taxon>Craniata</taxon>
        <taxon>Vertebrata</taxon>
        <taxon>Euteleostomi</taxon>
        <taxon>Actinopterygii</taxon>
        <taxon>Neopterygii</taxon>
        <taxon>Teleostei</taxon>
        <taxon>Protacanthopterygii</taxon>
        <taxon>Esociformes</taxon>
        <taxon>Umbridae</taxon>
        <taxon>Umbra</taxon>
    </lineage>
</organism>
<feature type="compositionally biased region" description="Basic and acidic residues" evidence="1">
    <location>
        <begin position="192"/>
        <end position="201"/>
    </location>
</feature>
<feature type="region of interest" description="Disordered" evidence="1">
    <location>
        <begin position="161"/>
        <end position="208"/>
    </location>
</feature>